<evidence type="ECO:0000313" key="4">
    <source>
        <dbReference type="Proteomes" id="UP001521209"/>
    </source>
</evidence>
<dbReference type="Proteomes" id="UP001521209">
    <property type="component" value="Unassembled WGS sequence"/>
</dbReference>
<comment type="similarity">
    <text evidence="1">Belongs to the membrane fusion protein (MFP) (TC 8.A.1) family.</text>
</comment>
<feature type="chain" id="PRO_5047370731" evidence="2">
    <location>
        <begin position="21"/>
        <end position="339"/>
    </location>
</feature>
<sequence>MTWMMLPLALILAISSSALAEPAPSVLVTTAPVKSGSIERSITAYGTVQAGPGASDTLAVAYAGIVKRVDVVPGASVHRGQAIALIGTAPSAQSTYVQAEAALRAAKQTLAHTRGLVASHLATRMQLGQAEQAATSALSARNALRREGADRATAPIVAPYDGIVAAIAVAPGAQLLPGAAIATVLRGDALVATVGLDPFQAGQVRASDKVAVIPVAGNGRGTLRGVVLAVSTMVNPQSGLVDATIKLPPAHVLVGEQVTARIDIGSARGIIVPRDAALPDGHGYTLWQVKSGHATPVPVDVRASAGNSSVVSGRIDPALPIVTTGNYQLTPGIAVRVQR</sequence>
<dbReference type="PANTHER" id="PTHR30469:SF38">
    <property type="entry name" value="HLYD FAMILY SECRETION PROTEIN"/>
    <property type="match status" value="1"/>
</dbReference>
<dbReference type="InterPro" id="IPR006143">
    <property type="entry name" value="RND_pump_MFP"/>
</dbReference>
<dbReference type="SUPFAM" id="SSF111369">
    <property type="entry name" value="HlyD-like secretion proteins"/>
    <property type="match status" value="1"/>
</dbReference>
<organism evidence="3 4">
    <name type="scientific">Acidiphilium iwatense</name>
    <dbReference type="NCBI Taxonomy" id="768198"/>
    <lineage>
        <taxon>Bacteria</taxon>
        <taxon>Pseudomonadati</taxon>
        <taxon>Pseudomonadota</taxon>
        <taxon>Alphaproteobacteria</taxon>
        <taxon>Acetobacterales</taxon>
        <taxon>Acidocellaceae</taxon>
        <taxon>Acidiphilium</taxon>
    </lineage>
</organism>
<dbReference type="RefSeq" id="WP_235704834.1">
    <property type="nucleotide sequence ID" value="NZ_JAKGBZ010000026.1"/>
</dbReference>
<keyword evidence="4" id="KW-1185">Reference proteome</keyword>
<keyword evidence="2" id="KW-0732">Signal</keyword>
<name>A0ABS9DZR6_9PROT</name>
<evidence type="ECO:0000256" key="1">
    <source>
        <dbReference type="ARBA" id="ARBA00009477"/>
    </source>
</evidence>
<evidence type="ECO:0000256" key="2">
    <source>
        <dbReference type="SAM" id="SignalP"/>
    </source>
</evidence>
<dbReference type="Gene3D" id="2.40.420.20">
    <property type="match status" value="1"/>
</dbReference>
<protein>
    <submittedName>
        <fullName evidence="3">Efflux RND transporter periplasmic adaptor subunit</fullName>
    </submittedName>
</protein>
<proteinExistence type="inferred from homology"/>
<accession>A0ABS9DZR6</accession>
<evidence type="ECO:0000313" key="3">
    <source>
        <dbReference type="EMBL" id="MCF3947583.1"/>
    </source>
</evidence>
<dbReference type="Gene3D" id="2.40.50.100">
    <property type="match status" value="1"/>
</dbReference>
<dbReference type="PANTHER" id="PTHR30469">
    <property type="entry name" value="MULTIDRUG RESISTANCE PROTEIN MDTA"/>
    <property type="match status" value="1"/>
</dbReference>
<dbReference type="EMBL" id="JAKGBZ010000026">
    <property type="protein sequence ID" value="MCF3947583.1"/>
    <property type="molecule type" value="Genomic_DNA"/>
</dbReference>
<dbReference type="Gene3D" id="1.10.287.470">
    <property type="entry name" value="Helix hairpin bin"/>
    <property type="match status" value="1"/>
</dbReference>
<feature type="signal peptide" evidence="2">
    <location>
        <begin position="1"/>
        <end position="20"/>
    </location>
</feature>
<reference evidence="3 4" key="1">
    <citation type="submission" date="2022-01" db="EMBL/GenBank/DDBJ databases">
        <authorList>
            <person name="Won M."/>
            <person name="Kim S.-J."/>
            <person name="Kwon S.-W."/>
        </authorList>
    </citation>
    <scope>NUCLEOTIDE SEQUENCE [LARGE SCALE GENOMIC DNA]</scope>
    <source>
        <strain evidence="3 4">KCTC 23505</strain>
    </source>
</reference>
<dbReference type="NCBIfam" id="TIGR01730">
    <property type="entry name" value="RND_mfp"/>
    <property type="match status" value="1"/>
</dbReference>
<comment type="caution">
    <text evidence="3">The sequence shown here is derived from an EMBL/GenBank/DDBJ whole genome shotgun (WGS) entry which is preliminary data.</text>
</comment>
<dbReference type="Gene3D" id="2.40.30.170">
    <property type="match status" value="1"/>
</dbReference>
<gene>
    <name evidence="3" type="ORF">L2A60_12940</name>
</gene>